<dbReference type="SUPFAM" id="SSF103515">
    <property type="entry name" value="Autotransporter"/>
    <property type="match status" value="1"/>
</dbReference>
<proteinExistence type="predicted"/>
<dbReference type="GO" id="GO:0019867">
    <property type="term" value="C:outer membrane"/>
    <property type="evidence" value="ECO:0007669"/>
    <property type="project" value="InterPro"/>
</dbReference>
<dbReference type="NCBIfam" id="TIGR01414">
    <property type="entry name" value="autotrans_barl"/>
    <property type="match status" value="1"/>
</dbReference>
<organism evidence="1">
    <name type="scientific">Salmonella enterica</name>
    <name type="common">Salmonella choleraesuis</name>
    <dbReference type="NCBI Taxonomy" id="28901"/>
    <lineage>
        <taxon>Bacteria</taxon>
        <taxon>Pseudomonadati</taxon>
        <taxon>Pseudomonadota</taxon>
        <taxon>Gammaproteobacteria</taxon>
        <taxon>Enterobacterales</taxon>
        <taxon>Enterobacteriaceae</taxon>
        <taxon>Salmonella</taxon>
    </lineage>
</organism>
<dbReference type="AlphaFoldDB" id="A0A633PSV3"/>
<gene>
    <name evidence="1" type="ORF">GC818_01305</name>
</gene>
<accession>A0A633PSV3</accession>
<reference evidence="1" key="1">
    <citation type="submission" date="2019-10" db="EMBL/GenBank/DDBJ databases">
        <authorList>
            <consortium name="PulseNet: The National Subtyping Network for Foodborne Disease Surveillance"/>
            <person name="Tarr C.L."/>
            <person name="Trees E."/>
            <person name="Katz L.S."/>
            <person name="Carleton-Romer H.A."/>
            <person name="Stroika S."/>
            <person name="Kucerova Z."/>
            <person name="Roache K.F."/>
            <person name="Sabol A.L."/>
            <person name="Besser J."/>
            <person name="Gerner-Smidt P."/>
        </authorList>
    </citation>
    <scope>NUCLEOTIDE SEQUENCE</scope>
    <source>
        <strain evidence="1">PNUSAS109927</strain>
    </source>
</reference>
<dbReference type="EMBL" id="AAMHCR010000002">
    <property type="protein sequence ID" value="EDH3025388.1"/>
    <property type="molecule type" value="Genomic_DNA"/>
</dbReference>
<sequence>MPTPAAAAQVSGAGMQAGVSFQLYNVEVKPCVELAYVWQFGTETNSHTDDYRFTCQNFNSVNAGPGMEVRFAVKRGAQIPISIRNLVTMLTTN</sequence>
<dbReference type="InterPro" id="IPR006315">
    <property type="entry name" value="OM_autotransptr_brl_dom"/>
</dbReference>
<protein>
    <submittedName>
        <fullName evidence="1">Autotransporter outer membrane beta-barrel domain-containing protein</fullName>
    </submittedName>
</protein>
<evidence type="ECO:0000313" key="1">
    <source>
        <dbReference type="EMBL" id="EDH3025388.1"/>
    </source>
</evidence>
<comment type="caution">
    <text evidence="1">The sequence shown here is derived from an EMBL/GenBank/DDBJ whole genome shotgun (WGS) entry which is preliminary data.</text>
</comment>
<dbReference type="InterPro" id="IPR036709">
    <property type="entry name" value="Autotransporte_beta_dom_sf"/>
</dbReference>
<name>A0A633PSV3_SALER</name>